<protein>
    <submittedName>
        <fullName evidence="1">Uncharacterized protein</fullName>
    </submittedName>
</protein>
<dbReference type="EMBL" id="FWEV01000076">
    <property type="protein sequence ID" value="SLM29003.1"/>
    <property type="molecule type" value="Genomic_DNA"/>
</dbReference>
<evidence type="ECO:0000313" key="2">
    <source>
        <dbReference type="Proteomes" id="UP000191931"/>
    </source>
</evidence>
<organism evidence="1 2">
    <name type="scientific">Desulfamplus magnetovallimortis</name>
    <dbReference type="NCBI Taxonomy" id="1246637"/>
    <lineage>
        <taxon>Bacteria</taxon>
        <taxon>Pseudomonadati</taxon>
        <taxon>Thermodesulfobacteriota</taxon>
        <taxon>Desulfobacteria</taxon>
        <taxon>Desulfobacterales</taxon>
        <taxon>Desulfobacteraceae</taxon>
        <taxon>Desulfamplus</taxon>
    </lineage>
</organism>
<dbReference type="Proteomes" id="UP000191931">
    <property type="component" value="Unassembled WGS sequence"/>
</dbReference>
<accession>A0A1W1H975</accession>
<name>A0A1W1H975_9BACT</name>
<reference evidence="1 2" key="1">
    <citation type="submission" date="2017-03" db="EMBL/GenBank/DDBJ databases">
        <authorList>
            <person name="Afonso C.L."/>
            <person name="Miller P.J."/>
            <person name="Scott M.A."/>
            <person name="Spackman E."/>
            <person name="Goraichik I."/>
            <person name="Dimitrov K.M."/>
            <person name="Suarez D.L."/>
            <person name="Swayne D.E."/>
        </authorList>
    </citation>
    <scope>NUCLEOTIDE SEQUENCE [LARGE SCALE GENOMIC DNA]</scope>
    <source>
        <strain evidence="1">PRJEB14757</strain>
    </source>
</reference>
<sequence>MPILYPLSVAGEGEDWLPIRQLKLDSIGISIFILQKQVVMEKHARRALSSKHNYESKF</sequence>
<dbReference type="STRING" id="1246637.MTBBW1_1670019"/>
<evidence type="ECO:0000313" key="1">
    <source>
        <dbReference type="EMBL" id="SLM29003.1"/>
    </source>
</evidence>
<proteinExistence type="predicted"/>
<gene>
    <name evidence="1" type="ORF">MTBBW1_1670019</name>
</gene>
<keyword evidence="2" id="KW-1185">Reference proteome</keyword>
<dbReference type="AlphaFoldDB" id="A0A1W1H975"/>